<feature type="region of interest" description="Disordered" evidence="1">
    <location>
        <begin position="1"/>
        <end position="27"/>
    </location>
</feature>
<dbReference type="InParanoid" id="A0A059A277"/>
<sequence>MGSWRGQRGSSRHQGGQGTRSLARKPPLGCWQPAVPTWEKEFCKSVGSVTWRRLLDAKKYLHIHDKVVKWNDSAVEEAFHNAKERYWAEINGLPCCISLPDPDIHIDIVDWESKMDPELLLDLERGPEAFYGSNSGQTVIFGNVLSNLSFACDGWGDVEEEWPKDQTSRKVIDDCVGGENVCGADPAEQVTADADALWGSKQGHFQGQSQWIGRQEDLENDKVKTVDNWDNWDWDKMNRELEPTGCENTHGVDSVDRDAAACDPFWGLKRECSQGWTQEVSAQQDSDVKKLENGHDGTGNNWDTRDWNNTNRELKHKSGGKTYGSSPVEQMAADGDPILASKQTPSQQWNQWVSTSENRQYIASDNWDTWDWDKMNRELQPHRQYIPRHKRAGFGRNDKQIRYGWNHGKGMKQNNFVY</sequence>
<feature type="compositionally biased region" description="Low complexity" evidence="1">
    <location>
        <begin position="1"/>
        <end position="14"/>
    </location>
</feature>
<dbReference type="OrthoDB" id="1899291at2759"/>
<dbReference type="PANTHER" id="PTHR34567">
    <property type="entry name" value="FK506-BINDING-LIKE PROTEIN"/>
    <property type="match status" value="1"/>
</dbReference>
<dbReference type="Gramene" id="KCW47839">
    <property type="protein sequence ID" value="KCW47839"/>
    <property type="gene ID" value="EUGRSUZ_K01576"/>
</dbReference>
<evidence type="ECO:0000313" key="2">
    <source>
        <dbReference type="EMBL" id="KCW47839.1"/>
    </source>
</evidence>
<name>A0A059A277_EUCGR</name>
<feature type="region of interest" description="Disordered" evidence="1">
    <location>
        <begin position="283"/>
        <end position="309"/>
    </location>
</feature>
<gene>
    <name evidence="2" type="ORF">EUGRSUZ_K01576</name>
</gene>
<reference evidence="2" key="1">
    <citation type="submission" date="2013-07" db="EMBL/GenBank/DDBJ databases">
        <title>The genome of Eucalyptus grandis.</title>
        <authorList>
            <person name="Schmutz J."/>
            <person name="Hayes R."/>
            <person name="Myburg A."/>
            <person name="Tuskan G."/>
            <person name="Grattapaglia D."/>
            <person name="Rokhsar D.S."/>
        </authorList>
    </citation>
    <scope>NUCLEOTIDE SEQUENCE</scope>
    <source>
        <tissue evidence="2">Leaf extractions</tissue>
    </source>
</reference>
<dbReference type="EMBL" id="KK198763">
    <property type="protein sequence ID" value="KCW47839.1"/>
    <property type="molecule type" value="Genomic_DNA"/>
</dbReference>
<accession>A0A059A277</accession>
<dbReference type="STRING" id="71139.A0A059A277"/>
<dbReference type="AlphaFoldDB" id="A0A059A277"/>
<dbReference type="eggNOG" id="ENOG502R3CW">
    <property type="taxonomic scope" value="Eukaryota"/>
</dbReference>
<dbReference type="KEGG" id="egr:104425336"/>
<evidence type="ECO:0000256" key="1">
    <source>
        <dbReference type="SAM" id="MobiDB-lite"/>
    </source>
</evidence>
<dbReference type="FunCoup" id="A0A059A277">
    <property type="interactions" value="132"/>
</dbReference>
<protein>
    <submittedName>
        <fullName evidence="2">Uncharacterized protein</fullName>
    </submittedName>
</protein>
<proteinExistence type="predicted"/>
<organism evidence="2">
    <name type="scientific">Eucalyptus grandis</name>
    <name type="common">Flooded gum</name>
    <dbReference type="NCBI Taxonomy" id="71139"/>
    <lineage>
        <taxon>Eukaryota</taxon>
        <taxon>Viridiplantae</taxon>
        <taxon>Streptophyta</taxon>
        <taxon>Embryophyta</taxon>
        <taxon>Tracheophyta</taxon>
        <taxon>Spermatophyta</taxon>
        <taxon>Magnoliopsida</taxon>
        <taxon>eudicotyledons</taxon>
        <taxon>Gunneridae</taxon>
        <taxon>Pentapetalae</taxon>
        <taxon>rosids</taxon>
        <taxon>malvids</taxon>
        <taxon>Myrtales</taxon>
        <taxon>Myrtaceae</taxon>
        <taxon>Myrtoideae</taxon>
        <taxon>Eucalypteae</taxon>
        <taxon>Eucalyptus</taxon>
    </lineage>
</organism>
<feature type="compositionally biased region" description="Basic and acidic residues" evidence="1">
    <location>
        <begin position="286"/>
        <end position="295"/>
    </location>
</feature>
<dbReference type="PANTHER" id="PTHR34567:SF3">
    <property type="entry name" value="FK506-BINDING-LIKE PROTEIN"/>
    <property type="match status" value="1"/>
</dbReference>